<accession>A0A0X8JJ60</accession>
<feature type="signal peptide" evidence="2">
    <location>
        <begin position="1"/>
        <end position="28"/>
    </location>
</feature>
<name>A0A0X8JJ60_9BACT</name>
<dbReference type="InterPro" id="IPR042100">
    <property type="entry name" value="Bug_dom1"/>
</dbReference>
<keyword evidence="2" id="KW-0732">Signal</keyword>
<keyword evidence="4" id="KW-1185">Reference proteome</keyword>
<organism evidence="3 4">
    <name type="scientific">Desulfovibrio fairfieldensis</name>
    <dbReference type="NCBI Taxonomy" id="44742"/>
    <lineage>
        <taxon>Bacteria</taxon>
        <taxon>Pseudomonadati</taxon>
        <taxon>Thermodesulfobacteriota</taxon>
        <taxon>Desulfovibrionia</taxon>
        <taxon>Desulfovibrionales</taxon>
        <taxon>Desulfovibrionaceae</taxon>
        <taxon>Desulfovibrio</taxon>
    </lineage>
</organism>
<dbReference type="KEGG" id="dfi:AXF13_05635"/>
<evidence type="ECO:0000313" key="4">
    <source>
        <dbReference type="Proteomes" id="UP000069241"/>
    </source>
</evidence>
<dbReference type="CDD" id="cd07012">
    <property type="entry name" value="PBP2_Bug_TTT"/>
    <property type="match status" value="1"/>
</dbReference>
<protein>
    <submittedName>
        <fullName evidence="3">Peptidase M56</fullName>
    </submittedName>
</protein>
<comment type="similarity">
    <text evidence="1">Belongs to the UPF0065 (bug) family.</text>
</comment>
<dbReference type="PANTHER" id="PTHR42928">
    <property type="entry name" value="TRICARBOXYLATE-BINDING PROTEIN"/>
    <property type="match status" value="1"/>
</dbReference>
<dbReference type="InterPro" id="IPR005064">
    <property type="entry name" value="BUG"/>
</dbReference>
<dbReference type="STRING" id="44742.AXF13_05635"/>
<dbReference type="PANTHER" id="PTHR42928:SF5">
    <property type="entry name" value="BLR1237 PROTEIN"/>
    <property type="match status" value="1"/>
</dbReference>
<evidence type="ECO:0000256" key="2">
    <source>
        <dbReference type="SAM" id="SignalP"/>
    </source>
</evidence>
<feature type="chain" id="PRO_5007067454" evidence="2">
    <location>
        <begin position="29"/>
        <end position="325"/>
    </location>
</feature>
<dbReference type="Gene3D" id="3.40.190.150">
    <property type="entry name" value="Bordetella uptake gene, domain 1"/>
    <property type="match status" value="1"/>
</dbReference>
<dbReference type="Proteomes" id="UP000069241">
    <property type="component" value="Chromosome"/>
</dbReference>
<dbReference type="Pfam" id="PF03401">
    <property type="entry name" value="TctC"/>
    <property type="match status" value="1"/>
</dbReference>
<proteinExistence type="inferred from homology"/>
<dbReference type="Gene3D" id="3.40.190.10">
    <property type="entry name" value="Periplasmic binding protein-like II"/>
    <property type="match status" value="1"/>
</dbReference>
<gene>
    <name evidence="3" type="ORF">AXF13_05635</name>
</gene>
<dbReference type="SUPFAM" id="SSF53850">
    <property type="entry name" value="Periplasmic binding protein-like II"/>
    <property type="match status" value="1"/>
</dbReference>
<reference evidence="4" key="1">
    <citation type="submission" date="2016-02" db="EMBL/GenBank/DDBJ databases">
        <authorList>
            <person name="Holder M.E."/>
            <person name="Ajami N.J."/>
            <person name="Petrosino J.F."/>
        </authorList>
    </citation>
    <scope>NUCLEOTIDE SEQUENCE [LARGE SCALE GENOMIC DNA]</scope>
    <source>
        <strain evidence="4">CCUG 45958</strain>
    </source>
</reference>
<sequence>MITLMRLFRAALTTCALLLPLSPGMARAAYPDRPVNIIIPFGPGGAVDIAARILAEYFQTKHNITLNILCKAGGAGAPAMLEVAKARPDGYTYGFPSVTTFSTTPQVKATGYNIKDFRTVAQVSVMWLSLAVNADSPIKDFKGLIEAAKANPGKYNYASHGALSTQRLFMTLLLKQFPDVTLPHVAYTSGHDVSTALLGRHVTSGFGVTINQKPYVLSGDFRMIGVSSPERLPEFPDVPTFAEQLGNKELTLGSAHGLLAPRRVPDDRVETMQNLIKEALADPGVQAKFAKAGLSTDYLSAKEFQQVLDKSWQTIGTIMKENKFN</sequence>
<evidence type="ECO:0000313" key="3">
    <source>
        <dbReference type="EMBL" id="AMD89636.1"/>
    </source>
</evidence>
<dbReference type="AlphaFoldDB" id="A0A0X8JJ60"/>
<dbReference type="RefSeq" id="WP_008684295.1">
    <property type="nucleotide sequence ID" value="NZ_CP014229.1"/>
</dbReference>
<dbReference type="PIRSF" id="PIRSF017082">
    <property type="entry name" value="YflP"/>
    <property type="match status" value="1"/>
</dbReference>
<evidence type="ECO:0000256" key="1">
    <source>
        <dbReference type="ARBA" id="ARBA00006987"/>
    </source>
</evidence>
<dbReference type="EMBL" id="CP014229">
    <property type="protein sequence ID" value="AMD89636.1"/>
    <property type="molecule type" value="Genomic_DNA"/>
</dbReference>